<name>A0A5Q2U7D3_9CAUD</name>
<keyword evidence="1" id="KW-0808">Transferase</keyword>
<protein>
    <submittedName>
        <fullName evidence="1">Putative nucleotidyltransferase</fullName>
    </submittedName>
</protein>
<evidence type="ECO:0000313" key="2">
    <source>
        <dbReference type="Proteomes" id="UP000386225"/>
    </source>
</evidence>
<keyword evidence="2" id="KW-1185">Reference proteome</keyword>
<organism evidence="1 2">
    <name type="scientific">Ralstonia phage Reminis</name>
    <dbReference type="NCBI Taxonomy" id="2662139"/>
    <lineage>
        <taxon>Viruses</taxon>
        <taxon>Duplodnaviria</taxon>
        <taxon>Heunggongvirae</taxon>
        <taxon>Uroviricota</taxon>
        <taxon>Caudoviricetes</taxon>
        <taxon>Autographivirales</taxon>
        <taxon>Autographivirales incertae sedis</taxon>
        <taxon>Reminisvirus</taxon>
        <taxon>Reminisvirus reminis</taxon>
    </lineage>
</organism>
<evidence type="ECO:0000313" key="1">
    <source>
        <dbReference type="EMBL" id="QGH45110.1"/>
    </source>
</evidence>
<dbReference type="EMBL" id="MN478376">
    <property type="protein sequence ID" value="QGH45110.1"/>
    <property type="molecule type" value="Genomic_DNA"/>
</dbReference>
<dbReference type="SUPFAM" id="SSF81301">
    <property type="entry name" value="Nucleotidyltransferase"/>
    <property type="match status" value="1"/>
</dbReference>
<accession>A0A5Q2U7D3</accession>
<reference evidence="1 2" key="1">
    <citation type="submission" date="2019-09" db="EMBL/GenBank/DDBJ databases">
        <title>Bacteriophage as agents antimicrobiens.</title>
        <authorList>
            <person name="Lightbourn L."/>
            <person name="Amarillas L."/>
            <person name="Estrada M."/>
            <person name="Leon R."/>
            <person name="Figueroa L."/>
            <person name="Patron O."/>
            <person name="Leon J."/>
        </authorList>
    </citation>
    <scope>NUCLEOTIDE SEQUENCE [LARGE SCALE GENOMIC DNA]</scope>
</reference>
<proteinExistence type="predicted"/>
<dbReference type="GO" id="GO:0016740">
    <property type="term" value="F:transferase activity"/>
    <property type="evidence" value="ECO:0007669"/>
    <property type="project" value="UniProtKB-KW"/>
</dbReference>
<dbReference type="InterPro" id="IPR043519">
    <property type="entry name" value="NT_sf"/>
</dbReference>
<dbReference type="Proteomes" id="UP000386225">
    <property type="component" value="Segment"/>
</dbReference>
<sequence>MSNILAAAAEMMEAKEAKAKAVTIEQILKKIKEHTFSCVVAGGYCRDVFHGVAHKDIDICLYNFFPHDDAECSLMNQLFMWMKSNVDMMDVTQHDKSYRGDDRVGFVWHLPHHNVDIICYNNCRSYVDVIRKFDCNLNQFFLPSTVPNFDEAIPYNPSLEESPVYLGDDCPDFLVFLKDLPEERIEKMIAKHKAFYPDAWGGLQEPVAYY</sequence>
<dbReference type="Gene3D" id="3.30.460.10">
    <property type="entry name" value="Beta Polymerase, domain 2"/>
    <property type="match status" value="1"/>
</dbReference>